<dbReference type="InterPro" id="IPR039261">
    <property type="entry name" value="FNR_nucleotide-bd"/>
</dbReference>
<dbReference type="SUPFAM" id="SSF52218">
    <property type="entry name" value="Flavoproteins"/>
    <property type="match status" value="1"/>
</dbReference>
<accession>A0ABX8WLT8</accession>
<sequence length="489" mass="53361">MITTAPRTGTVSAFGQLLIGALLLGLAVWFWHLQGRPWPTMTRSRPAQWTALLGIIAFTAISAPALYSRRHKNVVSEHNPAGALWHVFHASQTGFALELAARTVSLLRGAGHAAALYPLNAFDGERFAESRCLFLVSTTGEGDPPDPALAFVQHAMRAPRALQGIEYGILALGDRSYAHYCAFGHALDRWLAASGAMPMFDLVEVDNAAAPALQAWQAHIAAQTHTEQQDAFARAPLQALALSERVHVNPGSASAAAFELNLAPVQPGIEWQAGDIAEIRIGPADADADIYREYSIASLPVEGRLSLLVRMMHTPDGKPGLGSGWLCQQTKPGDDIQLRIRRNPNFHTPDGDVPLILIGNGTGIAGLRAHLRARIGAKRHRNWVLFGERKRAHDRFYDRDLATWLNEGAIAHLDRVYSRDADSPHRYVQDALAANADRLRQWMDEGAVIMVCGSREGMAPGVDQVLRDTLGDAAVDALMADGRYRRDVY</sequence>
<name>A0ABX8WLT8_9GAMM</name>
<keyword evidence="5" id="KW-1133">Transmembrane helix</keyword>
<dbReference type="PROSITE" id="PS51384">
    <property type="entry name" value="FAD_FR"/>
    <property type="match status" value="1"/>
</dbReference>
<organism evidence="8 9">
    <name type="scientific">Lysobacter soyae</name>
    <dbReference type="NCBI Taxonomy" id="2764185"/>
    <lineage>
        <taxon>Bacteria</taxon>
        <taxon>Pseudomonadati</taxon>
        <taxon>Pseudomonadota</taxon>
        <taxon>Gammaproteobacteria</taxon>
        <taxon>Lysobacterales</taxon>
        <taxon>Lysobacteraceae</taxon>
        <taxon>Lysobacter</taxon>
    </lineage>
</organism>
<dbReference type="SUPFAM" id="SSF63380">
    <property type="entry name" value="Riboflavin synthase domain-like"/>
    <property type="match status" value="1"/>
</dbReference>
<reference evidence="8 9" key="1">
    <citation type="submission" date="2021-08" db="EMBL/GenBank/DDBJ databases">
        <title>Lysobacter sp. strain CJ11 Genome sequencing and assembly.</title>
        <authorList>
            <person name="Kim I."/>
        </authorList>
    </citation>
    <scope>NUCLEOTIDE SEQUENCE [LARGE SCALE GENOMIC DNA]</scope>
    <source>
        <strain evidence="8 9">CJ11</strain>
    </source>
</reference>
<dbReference type="PRINTS" id="PR00369">
    <property type="entry name" value="FLAVODOXIN"/>
</dbReference>
<protein>
    <recommendedName>
        <fullName evidence="4">NADPH--hemoprotein reductase</fullName>
        <ecNumber evidence="4">1.6.2.4</ecNumber>
    </recommendedName>
</protein>
<dbReference type="Gene3D" id="3.40.50.360">
    <property type="match status" value="1"/>
</dbReference>
<dbReference type="EC" id="1.6.2.4" evidence="4"/>
<dbReference type="Proteomes" id="UP000824755">
    <property type="component" value="Chromosome"/>
</dbReference>
<gene>
    <name evidence="8" type="ORF">H8L67_08345</name>
</gene>
<evidence type="ECO:0000256" key="1">
    <source>
        <dbReference type="ARBA" id="ARBA00022630"/>
    </source>
</evidence>
<dbReference type="InterPro" id="IPR001709">
    <property type="entry name" value="Flavoprot_Pyr_Nucl_cyt_Rdtase"/>
</dbReference>
<dbReference type="Pfam" id="PF00258">
    <property type="entry name" value="Flavodoxin_1"/>
    <property type="match status" value="1"/>
</dbReference>
<dbReference type="SUPFAM" id="SSF52343">
    <property type="entry name" value="Ferredoxin reductase-like, C-terminal NADP-linked domain"/>
    <property type="match status" value="1"/>
</dbReference>
<evidence type="ECO:0000259" key="7">
    <source>
        <dbReference type="PROSITE" id="PS51384"/>
    </source>
</evidence>
<evidence type="ECO:0000313" key="8">
    <source>
        <dbReference type="EMBL" id="QYR52591.1"/>
    </source>
</evidence>
<keyword evidence="9" id="KW-1185">Reference proteome</keyword>
<feature type="transmembrane region" description="Helical" evidence="5">
    <location>
        <begin position="12"/>
        <end position="32"/>
    </location>
</feature>
<dbReference type="PROSITE" id="PS50902">
    <property type="entry name" value="FLAVODOXIN_LIKE"/>
    <property type="match status" value="1"/>
</dbReference>
<evidence type="ECO:0000259" key="6">
    <source>
        <dbReference type="PROSITE" id="PS50902"/>
    </source>
</evidence>
<dbReference type="InterPro" id="IPR001094">
    <property type="entry name" value="Flavdoxin-like"/>
</dbReference>
<keyword evidence="1" id="KW-0285">Flavoprotein</keyword>
<evidence type="ECO:0000256" key="3">
    <source>
        <dbReference type="ARBA" id="ARBA00022982"/>
    </source>
</evidence>
<dbReference type="InterPro" id="IPR001433">
    <property type="entry name" value="OxRdtase_FAD/NAD-bd"/>
</dbReference>
<evidence type="ECO:0000313" key="9">
    <source>
        <dbReference type="Proteomes" id="UP000824755"/>
    </source>
</evidence>
<keyword evidence="3" id="KW-0249">Electron transport</keyword>
<keyword evidence="5" id="KW-0472">Membrane</keyword>
<keyword evidence="3" id="KW-0813">Transport</keyword>
<feature type="transmembrane region" description="Helical" evidence="5">
    <location>
        <begin position="47"/>
        <end position="67"/>
    </location>
</feature>
<dbReference type="InterPro" id="IPR017927">
    <property type="entry name" value="FAD-bd_FR_type"/>
</dbReference>
<evidence type="ECO:0000256" key="2">
    <source>
        <dbReference type="ARBA" id="ARBA00022643"/>
    </source>
</evidence>
<dbReference type="CDD" id="cd06200">
    <property type="entry name" value="SiR_like1"/>
    <property type="match status" value="1"/>
</dbReference>
<dbReference type="InterPro" id="IPR029039">
    <property type="entry name" value="Flavoprotein-like_sf"/>
</dbReference>
<dbReference type="PANTHER" id="PTHR19384">
    <property type="entry name" value="NITRIC OXIDE SYNTHASE-RELATED"/>
    <property type="match status" value="1"/>
</dbReference>
<dbReference type="EMBL" id="CP080544">
    <property type="protein sequence ID" value="QYR52591.1"/>
    <property type="molecule type" value="Genomic_DNA"/>
</dbReference>
<dbReference type="InterPro" id="IPR008254">
    <property type="entry name" value="Flavodoxin/NO_synth"/>
</dbReference>
<keyword evidence="2" id="KW-0288">FMN</keyword>
<dbReference type="PANTHER" id="PTHR19384:SF17">
    <property type="entry name" value="NADPH--CYTOCHROME P450 REDUCTASE"/>
    <property type="match status" value="1"/>
</dbReference>
<keyword evidence="5" id="KW-0812">Transmembrane</keyword>
<feature type="domain" description="FAD-binding FR-type" evidence="7">
    <location>
        <begin position="235"/>
        <end position="349"/>
    </location>
</feature>
<feature type="domain" description="Flavodoxin-like" evidence="6">
    <location>
        <begin position="85"/>
        <end position="221"/>
    </location>
</feature>
<dbReference type="Gene3D" id="3.40.50.80">
    <property type="entry name" value="Nucleotide-binding domain of ferredoxin-NADP reductase (FNR) module"/>
    <property type="match status" value="1"/>
</dbReference>
<dbReference type="RefSeq" id="WP_220379376.1">
    <property type="nucleotide sequence ID" value="NZ_CP080544.1"/>
</dbReference>
<evidence type="ECO:0000256" key="5">
    <source>
        <dbReference type="SAM" id="Phobius"/>
    </source>
</evidence>
<proteinExistence type="predicted"/>
<dbReference type="Pfam" id="PF00175">
    <property type="entry name" value="NAD_binding_1"/>
    <property type="match status" value="1"/>
</dbReference>
<evidence type="ECO:0000256" key="4">
    <source>
        <dbReference type="ARBA" id="ARBA00023797"/>
    </source>
</evidence>
<dbReference type="InterPro" id="IPR017938">
    <property type="entry name" value="Riboflavin_synthase-like_b-brl"/>
</dbReference>
<dbReference type="PRINTS" id="PR00371">
    <property type="entry name" value="FPNCR"/>
</dbReference>
<dbReference type="Gene3D" id="2.40.30.10">
    <property type="entry name" value="Translation factors"/>
    <property type="match status" value="1"/>
</dbReference>